<sequence>MSNLPGSPIVSIYDLMLERKILLAGKRPSFSKEKSGPDSQTIAETLTKAKAISRSINEYLSCSSDGEALPTARPSKVTAKLLTKKRTGVIMQQPTPKEIIVRLPKKIAPRILSGKSNSITSLTKINSEASTSKRVTGTRLKKKKKKVSVSGAATSKATLSGASTPKAHLINHSADQRMPMSPRKAGGMIPALVKTSTIPKLNSPKTSQTKLRVKGRKSKVSISTSNTPTTPSSVNRWRI</sequence>
<feature type="region of interest" description="Disordered" evidence="1">
    <location>
        <begin position="199"/>
        <end position="239"/>
    </location>
</feature>
<proteinExistence type="predicted"/>
<name>A0AAU9FKD4_DROMD</name>
<dbReference type="Proteomes" id="UP001500889">
    <property type="component" value="Chromosome U"/>
</dbReference>
<keyword evidence="3" id="KW-1185">Reference proteome</keyword>
<evidence type="ECO:0000313" key="3">
    <source>
        <dbReference type="Proteomes" id="UP001500889"/>
    </source>
</evidence>
<feature type="region of interest" description="Disordered" evidence="1">
    <location>
        <begin position="130"/>
        <end position="166"/>
    </location>
</feature>
<dbReference type="EMBL" id="AP029264">
    <property type="protein sequence ID" value="BFF96072.1"/>
    <property type="molecule type" value="Genomic_DNA"/>
</dbReference>
<dbReference type="AlphaFoldDB" id="A0AAU9FKD4"/>
<feature type="compositionally biased region" description="Low complexity" evidence="1">
    <location>
        <begin position="220"/>
        <end position="239"/>
    </location>
</feature>
<evidence type="ECO:0000256" key="1">
    <source>
        <dbReference type="SAM" id="MobiDB-lite"/>
    </source>
</evidence>
<reference evidence="2 3" key="1">
    <citation type="submission" date="2024-02" db="EMBL/GenBank/DDBJ databases">
        <title>A chromosome-level genome assembly of Drosophila madeirensis, a fruit fly species endemic to Madeira island.</title>
        <authorList>
            <person name="Tomihara K."/>
            <person name="Llopart A."/>
            <person name="Yamamoto D."/>
        </authorList>
    </citation>
    <scope>NUCLEOTIDE SEQUENCE [LARGE SCALE GENOMIC DNA]</scope>
    <source>
        <strain evidence="2 3">RF1</strain>
    </source>
</reference>
<accession>A0AAU9FKD4</accession>
<protein>
    <submittedName>
        <fullName evidence="2">Uncharacterized protein</fullName>
    </submittedName>
</protein>
<organism evidence="2 3">
    <name type="scientific">Drosophila madeirensis</name>
    <name type="common">Fruit fly</name>
    <dbReference type="NCBI Taxonomy" id="30013"/>
    <lineage>
        <taxon>Eukaryota</taxon>
        <taxon>Metazoa</taxon>
        <taxon>Ecdysozoa</taxon>
        <taxon>Arthropoda</taxon>
        <taxon>Hexapoda</taxon>
        <taxon>Insecta</taxon>
        <taxon>Pterygota</taxon>
        <taxon>Neoptera</taxon>
        <taxon>Endopterygota</taxon>
        <taxon>Diptera</taxon>
        <taxon>Brachycera</taxon>
        <taxon>Muscomorpha</taxon>
        <taxon>Ephydroidea</taxon>
        <taxon>Drosophilidae</taxon>
        <taxon>Drosophila</taxon>
        <taxon>Sophophora</taxon>
    </lineage>
</organism>
<evidence type="ECO:0000313" key="2">
    <source>
        <dbReference type="EMBL" id="BFF96072.1"/>
    </source>
</evidence>
<feature type="compositionally biased region" description="Low complexity" evidence="1">
    <location>
        <begin position="148"/>
        <end position="157"/>
    </location>
</feature>
<gene>
    <name evidence="2" type="ORF">DMAD_13345</name>
</gene>
<feature type="compositionally biased region" description="Polar residues" evidence="1">
    <location>
        <begin position="199"/>
        <end position="210"/>
    </location>
</feature>